<comment type="caution">
    <text evidence="4">The sequence shown here is derived from an EMBL/GenBank/DDBJ whole genome shotgun (WGS) entry which is preliminary data.</text>
</comment>
<reference evidence="4 5" key="1">
    <citation type="submission" date="2023-07" db="EMBL/GenBank/DDBJ databases">
        <title>Sequencing the genomes of 1000 actinobacteria strains.</title>
        <authorList>
            <person name="Klenk H.-P."/>
        </authorList>
    </citation>
    <scope>NUCLEOTIDE SEQUENCE [LARGE SCALE GENOMIC DNA]</scope>
    <source>
        <strain evidence="4 5">DSM 46740</strain>
    </source>
</reference>
<dbReference type="Gene3D" id="3.30.160.20">
    <property type="match status" value="1"/>
</dbReference>
<evidence type="ECO:0000313" key="4">
    <source>
        <dbReference type="EMBL" id="MDP9850293.1"/>
    </source>
</evidence>
<keyword evidence="5" id="KW-1185">Reference proteome</keyword>
<feature type="region of interest" description="Disordered" evidence="2">
    <location>
        <begin position="1"/>
        <end position="27"/>
    </location>
</feature>
<dbReference type="SMART" id="SM00358">
    <property type="entry name" value="DSRM"/>
    <property type="match status" value="1"/>
</dbReference>
<evidence type="ECO:0000256" key="2">
    <source>
        <dbReference type="SAM" id="MobiDB-lite"/>
    </source>
</evidence>
<dbReference type="SUPFAM" id="SSF54768">
    <property type="entry name" value="dsRNA-binding domain-like"/>
    <property type="match status" value="1"/>
</dbReference>
<dbReference type="InterPro" id="IPR014720">
    <property type="entry name" value="dsRBD_dom"/>
</dbReference>
<dbReference type="Proteomes" id="UP001225356">
    <property type="component" value="Unassembled WGS sequence"/>
</dbReference>
<gene>
    <name evidence="4" type="ORF">J2853_009589</name>
</gene>
<accession>A0ABT9QVH2</accession>
<organism evidence="4 5">
    <name type="scientific">Streptosporangium lutulentum</name>
    <dbReference type="NCBI Taxonomy" id="1461250"/>
    <lineage>
        <taxon>Bacteria</taxon>
        <taxon>Bacillati</taxon>
        <taxon>Actinomycetota</taxon>
        <taxon>Actinomycetes</taxon>
        <taxon>Streptosporangiales</taxon>
        <taxon>Streptosporangiaceae</taxon>
        <taxon>Streptosporangium</taxon>
    </lineage>
</organism>
<dbReference type="RefSeq" id="WP_307569235.1">
    <property type="nucleotide sequence ID" value="NZ_JAUSQU010000002.1"/>
</dbReference>
<dbReference type="PROSITE" id="PS50137">
    <property type="entry name" value="DS_RBD"/>
    <property type="match status" value="1"/>
</dbReference>
<evidence type="ECO:0000259" key="3">
    <source>
        <dbReference type="PROSITE" id="PS50137"/>
    </source>
</evidence>
<name>A0ABT9QVH2_9ACTN</name>
<proteinExistence type="predicted"/>
<sequence length="252" mass="26500">MSTDEQQQLQPPPASRRRGGLAATRGGHQESERSFFCRVCQRAERGVWVPAGWYLLERAPGGKGRHIRLGLYCSVACLVRAGEMLGEGAAEHAARLDLPTEADRRRERERVIEVAQTLLSGGLSIRQAAESLHVATFTLKAWLKEAGIQIGPASISHAATPTPASGAPVPALAAGEHHPVSVLNEWTQQGRIDGIDWHLEATGPSHAPAFTATATTHPAGAKRPISAQGSGASKTAARAAAAAALLAQLTSS</sequence>
<dbReference type="EMBL" id="JAUSQU010000002">
    <property type="protein sequence ID" value="MDP9850293.1"/>
    <property type="molecule type" value="Genomic_DNA"/>
</dbReference>
<feature type="domain" description="DRBM" evidence="3">
    <location>
        <begin position="178"/>
        <end position="251"/>
    </location>
</feature>
<evidence type="ECO:0000256" key="1">
    <source>
        <dbReference type="PROSITE-ProRule" id="PRU00266"/>
    </source>
</evidence>
<protein>
    <recommendedName>
        <fullName evidence="3">DRBM domain-containing protein</fullName>
    </recommendedName>
</protein>
<evidence type="ECO:0000313" key="5">
    <source>
        <dbReference type="Proteomes" id="UP001225356"/>
    </source>
</evidence>
<dbReference type="Pfam" id="PF00035">
    <property type="entry name" value="dsrm"/>
    <property type="match status" value="1"/>
</dbReference>
<keyword evidence="1" id="KW-0694">RNA-binding</keyword>